<dbReference type="EMBL" id="JBHUEH010000023">
    <property type="protein sequence ID" value="MFD1887307.1"/>
    <property type="molecule type" value="Genomic_DNA"/>
</dbReference>
<proteinExistence type="predicted"/>
<organism evidence="2 3">
    <name type="scientific">Paenibacillus wenxiniae</name>
    <dbReference type="NCBI Taxonomy" id="1636843"/>
    <lineage>
        <taxon>Bacteria</taxon>
        <taxon>Bacillati</taxon>
        <taxon>Bacillota</taxon>
        <taxon>Bacilli</taxon>
        <taxon>Bacillales</taxon>
        <taxon>Paenibacillaceae</taxon>
        <taxon>Paenibacillus</taxon>
    </lineage>
</organism>
<feature type="transmembrane region" description="Helical" evidence="1">
    <location>
        <begin position="40"/>
        <end position="59"/>
    </location>
</feature>
<feature type="transmembrane region" description="Helical" evidence="1">
    <location>
        <begin position="6"/>
        <end position="28"/>
    </location>
</feature>
<accession>A0ABW4RLW1</accession>
<evidence type="ECO:0000313" key="3">
    <source>
        <dbReference type="Proteomes" id="UP001597233"/>
    </source>
</evidence>
<keyword evidence="1" id="KW-1133">Transmembrane helix</keyword>
<name>A0ABW4RLW1_9BACL</name>
<reference evidence="3" key="1">
    <citation type="journal article" date="2019" name="Int. J. Syst. Evol. Microbiol.">
        <title>The Global Catalogue of Microorganisms (GCM) 10K type strain sequencing project: providing services to taxonomists for standard genome sequencing and annotation.</title>
        <authorList>
            <consortium name="The Broad Institute Genomics Platform"/>
            <consortium name="The Broad Institute Genome Sequencing Center for Infectious Disease"/>
            <person name="Wu L."/>
            <person name="Ma J."/>
        </authorList>
    </citation>
    <scope>NUCLEOTIDE SEQUENCE [LARGE SCALE GENOMIC DNA]</scope>
    <source>
        <strain evidence="3">CCUG 54950</strain>
    </source>
</reference>
<comment type="caution">
    <text evidence="2">The sequence shown here is derived from an EMBL/GenBank/DDBJ whole genome shotgun (WGS) entry which is preliminary data.</text>
</comment>
<dbReference type="RefSeq" id="WP_347325200.1">
    <property type="nucleotide sequence ID" value="NZ_JBCGUH010000005.1"/>
</dbReference>
<evidence type="ECO:0000256" key="1">
    <source>
        <dbReference type="SAM" id="Phobius"/>
    </source>
</evidence>
<protein>
    <submittedName>
        <fullName evidence="2">Mas-related G-protein coupled receptor member D</fullName>
    </submittedName>
</protein>
<gene>
    <name evidence="2" type="ORF">ACFSC9_17570</name>
</gene>
<keyword evidence="2" id="KW-0675">Receptor</keyword>
<keyword evidence="3" id="KW-1185">Reference proteome</keyword>
<evidence type="ECO:0000313" key="2">
    <source>
        <dbReference type="EMBL" id="MFD1887307.1"/>
    </source>
</evidence>
<sequence length="62" mass="6908">MEAVLFVLSMLALACTLFIFVGMILNSGIKGILDLSRKPVKWMTVSFGVYIVLFAAYIWSSM</sequence>
<dbReference type="Proteomes" id="UP001597233">
    <property type="component" value="Unassembled WGS sequence"/>
</dbReference>
<keyword evidence="1" id="KW-0472">Membrane</keyword>
<keyword evidence="1" id="KW-0812">Transmembrane</keyword>